<feature type="compositionally biased region" description="Low complexity" evidence="4">
    <location>
        <begin position="202"/>
        <end position="211"/>
    </location>
</feature>
<dbReference type="GO" id="GO:0006891">
    <property type="term" value="P:intra-Golgi vesicle-mediated transport"/>
    <property type="evidence" value="ECO:0007669"/>
    <property type="project" value="TreeGrafter"/>
</dbReference>
<feature type="compositionally biased region" description="Low complexity" evidence="4">
    <location>
        <begin position="64"/>
        <end position="75"/>
    </location>
</feature>
<evidence type="ECO:0000256" key="1">
    <source>
        <dbReference type="ARBA" id="ARBA00004555"/>
    </source>
</evidence>
<keyword evidence="3" id="KW-0333">Golgi apparatus</keyword>
<evidence type="ECO:0000313" key="9">
    <source>
        <dbReference type="EMBL" id="KAH7312636.1"/>
    </source>
</evidence>
<comment type="subcellular location">
    <subcellularLocation>
        <location evidence="1">Golgi apparatus</location>
    </subcellularLocation>
</comment>
<feature type="domain" description="TRAPPC10/Trs130 C-terminal" evidence="5">
    <location>
        <begin position="1332"/>
        <end position="1486"/>
    </location>
</feature>
<evidence type="ECO:0000256" key="2">
    <source>
        <dbReference type="ARBA" id="ARBA00022448"/>
    </source>
</evidence>
<feature type="region of interest" description="Disordered" evidence="4">
    <location>
        <begin position="685"/>
        <end position="705"/>
    </location>
</feature>
<evidence type="ECO:0000259" key="6">
    <source>
        <dbReference type="Pfam" id="PF23036"/>
    </source>
</evidence>
<dbReference type="InterPro" id="IPR045126">
    <property type="entry name" value="TRAPPC10/Trs130"/>
</dbReference>
<comment type="caution">
    <text evidence="9">The sequence shown here is derived from an EMBL/GenBank/DDBJ whole genome shotgun (WGS) entry which is preliminary data.</text>
</comment>
<gene>
    <name evidence="9" type="ORF">B0I35DRAFT_377082</name>
</gene>
<dbReference type="Proteomes" id="UP000813444">
    <property type="component" value="Unassembled WGS sequence"/>
</dbReference>
<feature type="compositionally biased region" description="Polar residues" evidence="4">
    <location>
        <begin position="76"/>
        <end position="88"/>
    </location>
</feature>
<dbReference type="Pfam" id="PF23274">
    <property type="entry name" value="DUF7077"/>
    <property type="match status" value="1"/>
</dbReference>
<name>A0A8K0SMM2_9HYPO</name>
<dbReference type="InterPro" id="IPR056916">
    <property type="entry name" value="NTS_TR130"/>
</dbReference>
<dbReference type="Pfam" id="PF23036">
    <property type="entry name" value="TRAPPC10_1st"/>
    <property type="match status" value="2"/>
</dbReference>
<proteinExistence type="predicted"/>
<evidence type="ECO:0000259" key="7">
    <source>
        <dbReference type="Pfam" id="PF23274"/>
    </source>
</evidence>
<reference evidence="9" key="1">
    <citation type="journal article" date="2021" name="Nat. Commun.">
        <title>Genetic determinants of endophytism in the Arabidopsis root mycobiome.</title>
        <authorList>
            <person name="Mesny F."/>
            <person name="Miyauchi S."/>
            <person name="Thiergart T."/>
            <person name="Pickel B."/>
            <person name="Atanasova L."/>
            <person name="Karlsson M."/>
            <person name="Huettel B."/>
            <person name="Barry K.W."/>
            <person name="Haridas S."/>
            <person name="Chen C."/>
            <person name="Bauer D."/>
            <person name="Andreopoulos W."/>
            <person name="Pangilinan J."/>
            <person name="LaButti K."/>
            <person name="Riley R."/>
            <person name="Lipzen A."/>
            <person name="Clum A."/>
            <person name="Drula E."/>
            <person name="Henrissat B."/>
            <person name="Kohler A."/>
            <person name="Grigoriev I.V."/>
            <person name="Martin F.M."/>
            <person name="Hacquard S."/>
        </authorList>
    </citation>
    <scope>NUCLEOTIDE SEQUENCE</scope>
    <source>
        <strain evidence="9">MPI-CAGE-CH-0235</strain>
    </source>
</reference>
<feature type="compositionally biased region" description="Polar residues" evidence="4">
    <location>
        <begin position="185"/>
        <end position="194"/>
    </location>
</feature>
<feature type="domain" description="TRAPPC10/Trs130 N-terminal" evidence="6">
    <location>
        <begin position="262"/>
        <end position="449"/>
    </location>
</feature>
<dbReference type="Pfam" id="PF24965">
    <property type="entry name" value="TRS130_4HB"/>
    <property type="match status" value="1"/>
</dbReference>
<feature type="domain" description="TRAPPC10/Trs130 N-terminal" evidence="6">
    <location>
        <begin position="104"/>
        <end position="151"/>
    </location>
</feature>
<evidence type="ECO:0000256" key="4">
    <source>
        <dbReference type="SAM" id="MobiDB-lite"/>
    </source>
</evidence>
<dbReference type="OrthoDB" id="10256906at2759"/>
<evidence type="ECO:0000259" key="5">
    <source>
        <dbReference type="Pfam" id="PF12584"/>
    </source>
</evidence>
<protein>
    <submittedName>
        <fullName evidence="9">Trafficking protein particle complex subunit 10</fullName>
    </submittedName>
</protein>
<dbReference type="InterPro" id="IPR056913">
    <property type="entry name" value="TRAPPC10/Trs130_N"/>
</dbReference>
<dbReference type="Pfam" id="PF12584">
    <property type="entry name" value="TRAPPC10"/>
    <property type="match status" value="1"/>
</dbReference>
<dbReference type="Pfam" id="PF24967">
    <property type="entry name" value="NTS_TR130"/>
    <property type="match status" value="1"/>
</dbReference>
<accession>A0A8K0SMM2</accession>
<dbReference type="InterPro" id="IPR055505">
    <property type="entry name" value="DUF7077"/>
</dbReference>
<keyword evidence="10" id="KW-1185">Reference proteome</keyword>
<evidence type="ECO:0000313" key="10">
    <source>
        <dbReference type="Proteomes" id="UP000813444"/>
    </source>
</evidence>
<dbReference type="PANTHER" id="PTHR13251">
    <property type="entry name" value="EPILEPSY HOLOPROSENCEPHALY CANDIDATE 1/TMEM1"/>
    <property type="match status" value="1"/>
</dbReference>
<feature type="domain" description="Trs130 NTS" evidence="8">
    <location>
        <begin position="705"/>
        <end position="799"/>
    </location>
</feature>
<sequence>MEQQSSTSKVTVEYFDPHDVYKLLAPGLNPRFPLRNLHWQSHAGPLRSIDTLHVELVQGGDDASPVVPSVRQSSSTATDDGFQTQNISGRAGSTEAVDAQSLPSRAVGNRRHQIPGLRSTPYLKVLFVRCDDNDSYKNSVRAEIREWVKTNTAPAVGSKKNSTQENHDAFEFLIVHVVLPNTVAATQPRSSGKSESSDKPVTTTTSRWRTGSTPLMEKLRSDFNGSTKGGVDHIAQIRIGINDVPYDQLPRVVPAVPSGYSETDQDALNAWNELMGKFKSLILSSFDLRVSQYEEDIKEKDSQRLLPGWNFCTFFMLKEGLARGFENVGLVEDALVGYDELSVGLDAVIQEQAQPGSPTTQAGALLNHSADLKKAAEKALAEMAGEDGEDEEAVDLQSREVVRDDTDDIIISPVKKPYRDMILANNVSVFDFRCYIFSRQIALLLRLANALTSRDELLAKLRDERDSLLHDGSLLTPAAKQKDAAENLSVLAEICRRALEFIPAASQVMRSDIVAAMPEYVSQEGVLDPLLTETVDNIVASFAFSVAHQILAQTATSSLPLPPSLLGSGEHQDAKMSIPEPKTMMHPARSATGQRNSSSRDPPPSPGIFPGPGQTLSSPEVEAHHASVLKTGLEELAAKRAELYELSRSILDGMGKKRGWSDGWEDAPMMGDGGIATMQEISLDDDAPEEPEAPEIAQPSTAGVHSQVLRTAMESTEDFYRMYQVLTDKSQRHYTVANQDHAVQANIADLAVLRLHLKDYKKAADYFNCTTPFYGDSGWSMLELSMLIMYSKCLKELQSKDGYVRVALKLLTKACAAEDEQLRQRSAMRLKGKSVTAPDLSPIEGVVEQLLSYAQSLSSEAKVPLANFFTRIELTGAPVYHDGRDSCTLSFKLWSLLPEEMAVDRVLLKLTTVDGGPCKEIVFEKKANIRIVPGNNTVQVDCNSIVPSKYVVTHLSLGSSKLLLYFDRSALQPPPRTTDIFRRPDVTLYQRAGGLDAQLTATKHTALDRNNSFDLTLSTGWNTLRSCEVRVKPATGGLRLLTTATEIVNAGAAEFTRPPEAGIFALGAIGRDASVTLRFPYSIEQDFVDVLARVEVTYHLDSDSDETPFYLAKSLSVPISLVLGVNVQDVFKHEAIYSRFTVSAATPSPLRLYRSELLASDLFESAFGVPPQRIVTVFPKQPATLMYRIRRRPGAKALGPSNRPGKTMYLKLHYSLLHTEITDALRASLTRGLEDEGLEQYARVLVAHFMREVPRAMHPQDLERSALLGEIDTSFLADVPWEQRFQDLGIVPGTSDTAAARLASFLIAWQKSHPRVPLPTSPVPEPWSILIPVEIPSLPIVHTADLRLHLPEHHAAATDATPTTTLNQLIPATLHLKWTRIWDTDLATRDDQEFSYEVAAPADTWLLGGRRRGHFVIPAASGAEGMASTPETEAEIPLMLIPLREGYLPYPGIEIREVATDEAAAALPSQSCEVDWRNLGESVRVLGGKKSVTVSLDASGPGGGPLVLESEALPTHSETRIVA</sequence>
<feature type="domain" description="DUF7077" evidence="7">
    <location>
        <begin position="993"/>
        <end position="1103"/>
    </location>
</feature>
<dbReference type="GO" id="GO:0034498">
    <property type="term" value="P:early endosome to Golgi transport"/>
    <property type="evidence" value="ECO:0007669"/>
    <property type="project" value="TreeGrafter"/>
</dbReference>
<evidence type="ECO:0000259" key="8">
    <source>
        <dbReference type="Pfam" id="PF24967"/>
    </source>
</evidence>
<dbReference type="PANTHER" id="PTHR13251:SF3">
    <property type="entry name" value="TRAFFICKING PROTEIN PARTICLE COMPLEX SUBUNIT 10"/>
    <property type="match status" value="1"/>
</dbReference>
<evidence type="ECO:0000256" key="3">
    <source>
        <dbReference type="ARBA" id="ARBA00023034"/>
    </source>
</evidence>
<dbReference type="EMBL" id="JAGPNK010000010">
    <property type="protein sequence ID" value="KAH7312636.1"/>
    <property type="molecule type" value="Genomic_DNA"/>
</dbReference>
<dbReference type="GO" id="GO:0005829">
    <property type="term" value="C:cytosol"/>
    <property type="evidence" value="ECO:0007669"/>
    <property type="project" value="GOC"/>
</dbReference>
<dbReference type="GO" id="GO:1990071">
    <property type="term" value="C:TRAPPII protein complex"/>
    <property type="evidence" value="ECO:0007669"/>
    <property type="project" value="InterPro"/>
</dbReference>
<keyword evidence="2" id="KW-0813">Transport</keyword>
<organism evidence="9 10">
    <name type="scientific">Stachybotrys elegans</name>
    <dbReference type="NCBI Taxonomy" id="80388"/>
    <lineage>
        <taxon>Eukaryota</taxon>
        <taxon>Fungi</taxon>
        <taxon>Dikarya</taxon>
        <taxon>Ascomycota</taxon>
        <taxon>Pezizomycotina</taxon>
        <taxon>Sordariomycetes</taxon>
        <taxon>Hypocreomycetidae</taxon>
        <taxon>Hypocreales</taxon>
        <taxon>Stachybotryaceae</taxon>
        <taxon>Stachybotrys</taxon>
    </lineage>
</organism>
<feature type="region of interest" description="Disordered" evidence="4">
    <location>
        <begin position="185"/>
        <end position="211"/>
    </location>
</feature>
<feature type="region of interest" description="Disordered" evidence="4">
    <location>
        <begin position="60"/>
        <end position="107"/>
    </location>
</feature>
<dbReference type="InterPro" id="IPR022233">
    <property type="entry name" value="TRAPPC10/Trs130_C"/>
</dbReference>
<feature type="region of interest" description="Disordered" evidence="4">
    <location>
        <begin position="559"/>
        <end position="624"/>
    </location>
</feature>